<dbReference type="GO" id="GO:0003700">
    <property type="term" value="F:DNA-binding transcription factor activity"/>
    <property type="evidence" value="ECO:0007669"/>
    <property type="project" value="InterPro"/>
</dbReference>
<evidence type="ECO:0000256" key="1">
    <source>
        <dbReference type="ARBA" id="ARBA00023015"/>
    </source>
</evidence>
<dbReference type="Pfam" id="PF00376">
    <property type="entry name" value="MerR"/>
    <property type="match status" value="1"/>
</dbReference>
<proteinExistence type="predicted"/>
<dbReference type="SMART" id="SM00422">
    <property type="entry name" value="HTH_MERR"/>
    <property type="match status" value="1"/>
</dbReference>
<organism evidence="5 6">
    <name type="scientific">Mogibacterium pumilum</name>
    <dbReference type="NCBI Taxonomy" id="86332"/>
    <lineage>
        <taxon>Bacteria</taxon>
        <taxon>Bacillati</taxon>
        <taxon>Bacillota</taxon>
        <taxon>Clostridia</taxon>
        <taxon>Peptostreptococcales</taxon>
        <taxon>Anaerovoracaceae</taxon>
        <taxon>Mogibacterium</taxon>
    </lineage>
</organism>
<dbReference type="PANTHER" id="PTHR30204">
    <property type="entry name" value="REDOX-CYCLING DRUG-SENSING TRANSCRIPTIONAL ACTIVATOR SOXR"/>
    <property type="match status" value="1"/>
</dbReference>
<dbReference type="RefSeq" id="WP_094234086.1">
    <property type="nucleotide sequence ID" value="NZ_CP016199.1"/>
</dbReference>
<keyword evidence="6" id="KW-1185">Reference proteome</keyword>
<name>A0A223ASC5_9FIRM</name>
<accession>A0A223ASC5</accession>
<keyword evidence="3" id="KW-0804">Transcription</keyword>
<evidence type="ECO:0000259" key="4">
    <source>
        <dbReference type="PROSITE" id="PS50937"/>
    </source>
</evidence>
<evidence type="ECO:0000256" key="3">
    <source>
        <dbReference type="ARBA" id="ARBA00023163"/>
    </source>
</evidence>
<dbReference type="Proteomes" id="UP000214689">
    <property type="component" value="Chromosome"/>
</dbReference>
<keyword evidence="1" id="KW-0805">Transcription regulation</keyword>
<dbReference type="PANTHER" id="PTHR30204:SF94">
    <property type="entry name" value="HEAVY METAL-DEPENDENT TRANSCRIPTIONAL REGULATOR HI_0293-RELATED"/>
    <property type="match status" value="1"/>
</dbReference>
<dbReference type="InterPro" id="IPR000551">
    <property type="entry name" value="MerR-type_HTH_dom"/>
</dbReference>
<dbReference type="GO" id="GO:0003677">
    <property type="term" value="F:DNA binding"/>
    <property type="evidence" value="ECO:0007669"/>
    <property type="project" value="UniProtKB-KW"/>
</dbReference>
<gene>
    <name evidence="5" type="ORF">AXF17_04935</name>
</gene>
<protein>
    <recommendedName>
        <fullName evidence="4">HTH merR-type domain-containing protein</fullName>
    </recommendedName>
</protein>
<dbReference type="EMBL" id="CP016199">
    <property type="protein sequence ID" value="ASS37857.1"/>
    <property type="molecule type" value="Genomic_DNA"/>
</dbReference>
<sequence>MKYSIGEVAEFLHISRDMVRYYEKRGMIFSERNETNNYRTYDNMAVFGLLDAIQHKNLNMSIREIEAMRSGDYEHNMSHYLNEYYDELKANIAYGATLLKRIEELKARYAAGNQNIGNYWIRSIPGFYRYHVADGRSKYS</sequence>
<dbReference type="InterPro" id="IPR047057">
    <property type="entry name" value="MerR_fam"/>
</dbReference>
<feature type="domain" description="HTH merR-type" evidence="4">
    <location>
        <begin position="2"/>
        <end position="71"/>
    </location>
</feature>
<keyword evidence="2" id="KW-0238">DNA-binding</keyword>
<dbReference type="SUPFAM" id="SSF46955">
    <property type="entry name" value="Putative DNA-binding domain"/>
    <property type="match status" value="1"/>
</dbReference>
<dbReference type="PROSITE" id="PS50937">
    <property type="entry name" value="HTH_MERR_2"/>
    <property type="match status" value="1"/>
</dbReference>
<dbReference type="CDD" id="cd00592">
    <property type="entry name" value="HTH_MerR-like"/>
    <property type="match status" value="1"/>
</dbReference>
<dbReference type="OrthoDB" id="9773308at2"/>
<dbReference type="Gene3D" id="1.10.1660.10">
    <property type="match status" value="1"/>
</dbReference>
<dbReference type="InterPro" id="IPR009061">
    <property type="entry name" value="DNA-bd_dom_put_sf"/>
</dbReference>
<evidence type="ECO:0000313" key="6">
    <source>
        <dbReference type="Proteomes" id="UP000214689"/>
    </source>
</evidence>
<reference evidence="6" key="1">
    <citation type="submission" date="2016-05" db="EMBL/GenBank/DDBJ databases">
        <authorList>
            <person name="Holder M.E."/>
            <person name="Ajami N.J."/>
            <person name="Petrosino J.F."/>
        </authorList>
    </citation>
    <scope>NUCLEOTIDE SEQUENCE [LARGE SCALE GENOMIC DNA]</scope>
    <source>
        <strain evidence="6">ATCC 700696</strain>
    </source>
</reference>
<evidence type="ECO:0000313" key="5">
    <source>
        <dbReference type="EMBL" id="ASS37857.1"/>
    </source>
</evidence>
<dbReference type="AlphaFoldDB" id="A0A223ASC5"/>
<evidence type="ECO:0000256" key="2">
    <source>
        <dbReference type="ARBA" id="ARBA00023125"/>
    </source>
</evidence>